<dbReference type="RefSeq" id="XP_031870285.1">
    <property type="nucleotide sequence ID" value="XM_032013685.1"/>
</dbReference>
<dbReference type="EMBL" id="NPIC01000003">
    <property type="protein sequence ID" value="RDL37629.1"/>
    <property type="molecule type" value="Genomic_DNA"/>
</dbReference>
<comment type="caution">
    <text evidence="1">The sequence shown here is derived from an EMBL/GenBank/DDBJ whole genome shotgun (WGS) entry which is preliminary data.</text>
</comment>
<gene>
    <name evidence="1" type="ORF">BP5553_05062</name>
</gene>
<protein>
    <submittedName>
        <fullName evidence="1">Uncharacterized protein</fullName>
    </submittedName>
</protein>
<keyword evidence="2" id="KW-1185">Reference proteome</keyword>
<dbReference type="AlphaFoldDB" id="A0A370TQ25"/>
<proteinExistence type="predicted"/>
<dbReference type="OrthoDB" id="4812032at2759"/>
<reference evidence="1 2" key="1">
    <citation type="journal article" date="2018" name="IMA Fungus">
        <title>IMA Genome-F 9: Draft genome sequence of Annulohypoxylon stygium, Aspergillus mulundensis, Berkeleyomyces basicola (syn. Thielaviopsis basicola), Ceratocystis smalleyi, two Cercospora beticola strains, Coleophoma cylindrospora, Fusarium fracticaudum, Phialophora cf. hyalina, and Morchella septimelata.</title>
        <authorList>
            <person name="Wingfield B.D."/>
            <person name="Bills G.F."/>
            <person name="Dong Y."/>
            <person name="Huang W."/>
            <person name="Nel W.J."/>
            <person name="Swalarsk-Parry B.S."/>
            <person name="Vaghefi N."/>
            <person name="Wilken P.M."/>
            <person name="An Z."/>
            <person name="de Beer Z.W."/>
            <person name="De Vos L."/>
            <person name="Chen L."/>
            <person name="Duong T.A."/>
            <person name="Gao Y."/>
            <person name="Hammerbacher A."/>
            <person name="Kikkert J.R."/>
            <person name="Li Y."/>
            <person name="Li H."/>
            <person name="Li K."/>
            <person name="Li Q."/>
            <person name="Liu X."/>
            <person name="Ma X."/>
            <person name="Naidoo K."/>
            <person name="Pethybridge S.J."/>
            <person name="Sun J."/>
            <person name="Steenkamp E.T."/>
            <person name="van der Nest M.A."/>
            <person name="van Wyk S."/>
            <person name="Wingfield M.J."/>
            <person name="Xiong C."/>
            <person name="Yue Q."/>
            <person name="Zhang X."/>
        </authorList>
    </citation>
    <scope>NUCLEOTIDE SEQUENCE [LARGE SCALE GENOMIC DNA]</scope>
    <source>
        <strain evidence="1 2">BP 5553</strain>
    </source>
</reference>
<accession>A0A370TQ25</accession>
<evidence type="ECO:0000313" key="2">
    <source>
        <dbReference type="Proteomes" id="UP000254866"/>
    </source>
</evidence>
<sequence length="286" mass="32069">MLQLETFKNGILHHKILRAKKPSFGGKSHRTVGDKRKPFTSEITEDIAIHSVDITKMTPPNTFTTADPIQHTEKYGSVLPIPELEDSLDELVSKLAAIINVIRDGKSISEATAYLAIKDREAENVAMGQMGFEEKQIWTCYINGNCKLPDFNWEVNQLPPPTSKRPLKKYGRRAEALNRLYKTDQAHEGHMAWITQYHASELLPIVKAIDRVIGAERNLTAGHDGLSATKFADLQSINLILRISGQICKRAESIGTRRKISEAQALLASHRRRLQAQRMRVGNQAG</sequence>
<name>A0A370TQ25_9HELO</name>
<organism evidence="1 2">
    <name type="scientific">Venustampulla echinocandica</name>
    <dbReference type="NCBI Taxonomy" id="2656787"/>
    <lineage>
        <taxon>Eukaryota</taxon>
        <taxon>Fungi</taxon>
        <taxon>Dikarya</taxon>
        <taxon>Ascomycota</taxon>
        <taxon>Pezizomycotina</taxon>
        <taxon>Leotiomycetes</taxon>
        <taxon>Helotiales</taxon>
        <taxon>Pleuroascaceae</taxon>
        <taxon>Venustampulla</taxon>
    </lineage>
</organism>
<dbReference type="GeneID" id="43597911"/>
<evidence type="ECO:0000313" key="1">
    <source>
        <dbReference type="EMBL" id="RDL37629.1"/>
    </source>
</evidence>
<dbReference type="Proteomes" id="UP000254866">
    <property type="component" value="Unassembled WGS sequence"/>
</dbReference>